<protein>
    <recommendedName>
        <fullName evidence="3">MafI family immunity protein</fullName>
    </recommendedName>
</protein>
<sequence length="90" mass="10116">MRESINVFGARFAGRVNAEKLRFAIEYVDFGESGLAFETICDYIVEEDAPISEEEYRLAVEIFNDYGGKWGVFSIEHMKALIVKEGGSAL</sequence>
<reference evidence="1 2" key="1">
    <citation type="submission" date="2016-10" db="EMBL/GenBank/DDBJ databases">
        <authorList>
            <person name="Varghese N."/>
            <person name="Submissions S."/>
        </authorList>
    </citation>
    <scope>NUCLEOTIDE SEQUENCE [LARGE SCALE GENOMIC DNA]</scope>
    <source>
        <strain evidence="1 2">CGMCC 1.12102</strain>
    </source>
</reference>
<name>A0A1G4XJJ9_9ENTR</name>
<evidence type="ECO:0000313" key="2">
    <source>
        <dbReference type="Proteomes" id="UP000183569"/>
    </source>
</evidence>
<dbReference type="EMBL" id="FMUI01000002">
    <property type="protein sequence ID" value="SCX41320.1"/>
    <property type="molecule type" value="Genomic_DNA"/>
</dbReference>
<evidence type="ECO:0008006" key="3">
    <source>
        <dbReference type="Google" id="ProtNLM"/>
    </source>
</evidence>
<organism evidence="1 2">
    <name type="scientific">Kosakonia sacchari</name>
    <dbReference type="NCBI Taxonomy" id="1158459"/>
    <lineage>
        <taxon>Bacteria</taxon>
        <taxon>Pseudomonadati</taxon>
        <taxon>Pseudomonadota</taxon>
        <taxon>Gammaproteobacteria</taxon>
        <taxon>Enterobacterales</taxon>
        <taxon>Enterobacteriaceae</taxon>
        <taxon>Kosakonia</taxon>
    </lineage>
</organism>
<dbReference type="NCBIfam" id="NF033691">
    <property type="entry name" value="immunity_MafI"/>
    <property type="match status" value="1"/>
</dbReference>
<dbReference type="RefSeq" id="WP_017455847.1">
    <property type="nucleotide sequence ID" value="NZ_FMUI01000002.1"/>
</dbReference>
<gene>
    <name evidence="1" type="ORF">SAMN02927897_01010</name>
</gene>
<comment type="caution">
    <text evidence="1">The sequence shown here is derived from an EMBL/GenBank/DDBJ whole genome shotgun (WGS) entry which is preliminary data.</text>
</comment>
<proteinExistence type="predicted"/>
<accession>A0A1G4XJJ9</accession>
<evidence type="ECO:0000313" key="1">
    <source>
        <dbReference type="EMBL" id="SCX41320.1"/>
    </source>
</evidence>
<dbReference type="GeneID" id="23847624"/>
<dbReference type="Proteomes" id="UP000183569">
    <property type="component" value="Unassembled WGS sequence"/>
</dbReference>
<dbReference type="InterPro" id="IPR047880">
    <property type="entry name" value="MafI-like"/>
</dbReference>
<dbReference type="AlphaFoldDB" id="A0A1G4XJJ9"/>